<dbReference type="Proteomes" id="UP001165960">
    <property type="component" value="Unassembled WGS sequence"/>
</dbReference>
<accession>A0ACC2TSY4</accession>
<proteinExistence type="predicted"/>
<dbReference type="EMBL" id="QTSX02002179">
    <property type="protein sequence ID" value="KAJ9077788.1"/>
    <property type="molecule type" value="Genomic_DNA"/>
</dbReference>
<evidence type="ECO:0000313" key="1">
    <source>
        <dbReference type="EMBL" id="KAJ9077788.1"/>
    </source>
</evidence>
<name>A0ACC2TSY4_9FUNG</name>
<keyword evidence="2" id="KW-1185">Reference proteome</keyword>
<comment type="caution">
    <text evidence="1">The sequence shown here is derived from an EMBL/GenBank/DDBJ whole genome shotgun (WGS) entry which is preliminary data.</text>
</comment>
<reference evidence="1" key="1">
    <citation type="submission" date="2022-04" db="EMBL/GenBank/DDBJ databases">
        <title>Genome of the entomopathogenic fungus Entomophthora muscae.</title>
        <authorList>
            <person name="Elya C."/>
            <person name="Lovett B.R."/>
            <person name="Lee E."/>
            <person name="Macias A.M."/>
            <person name="Hajek A.E."/>
            <person name="De Bivort B.L."/>
            <person name="Kasson M.T."/>
            <person name="De Fine Licht H.H."/>
            <person name="Stajich J.E."/>
        </authorList>
    </citation>
    <scope>NUCLEOTIDE SEQUENCE</scope>
    <source>
        <strain evidence="1">Berkeley</strain>
    </source>
</reference>
<evidence type="ECO:0000313" key="2">
    <source>
        <dbReference type="Proteomes" id="UP001165960"/>
    </source>
</evidence>
<sequence>MAQLPRDPDLLDPHGSCSALGCCGAYIQPYCPSDIQYQYLSDLKLLSTWYGILPSNTYLMIGCLPPHYSRSFSPSCYLYQGWTAKVFTPGRSLSTHPSPRLSAGACQAAVLPAFWARVKPACRQPGSQVQGVVSGLNLASSTRGQVGLRWCMVGTSWLGIRLGLGESLKLWDTLQLC</sequence>
<gene>
    <name evidence="1" type="ORF">DSO57_1013434</name>
</gene>
<protein>
    <submittedName>
        <fullName evidence="1">Uncharacterized protein</fullName>
    </submittedName>
</protein>
<organism evidence="1 2">
    <name type="scientific">Entomophthora muscae</name>
    <dbReference type="NCBI Taxonomy" id="34485"/>
    <lineage>
        <taxon>Eukaryota</taxon>
        <taxon>Fungi</taxon>
        <taxon>Fungi incertae sedis</taxon>
        <taxon>Zoopagomycota</taxon>
        <taxon>Entomophthoromycotina</taxon>
        <taxon>Entomophthoromycetes</taxon>
        <taxon>Entomophthorales</taxon>
        <taxon>Entomophthoraceae</taxon>
        <taxon>Entomophthora</taxon>
    </lineage>
</organism>